<dbReference type="EMBL" id="CP042912">
    <property type="protein sequence ID" value="QEG20926.1"/>
    <property type="molecule type" value="Genomic_DNA"/>
</dbReference>
<dbReference type="AlphaFoldDB" id="A0A5B9P8I2"/>
<dbReference type="Proteomes" id="UP000322214">
    <property type="component" value="Chromosome"/>
</dbReference>
<sequence>MNRAHGFLKLAIATIAIVVFWCVALPRLSANPQNQAYIEFLDERGIDPSAMFYTELDCMDSILVRNESQSRR</sequence>
<keyword evidence="2" id="KW-1185">Reference proteome</keyword>
<protein>
    <submittedName>
        <fullName evidence="1">Uncharacterized protein</fullName>
    </submittedName>
</protein>
<gene>
    <name evidence="1" type="ORF">MFFC18_07770</name>
</gene>
<dbReference type="RefSeq" id="WP_075085147.1">
    <property type="nucleotide sequence ID" value="NZ_CP042912.1"/>
</dbReference>
<evidence type="ECO:0000313" key="1">
    <source>
        <dbReference type="EMBL" id="QEG20926.1"/>
    </source>
</evidence>
<dbReference type="OrthoDB" id="284920at2"/>
<dbReference type="STRING" id="980251.GCA_001642875_02924"/>
<proteinExistence type="predicted"/>
<name>A0A5B9P8I2_9BACT</name>
<evidence type="ECO:0000313" key="2">
    <source>
        <dbReference type="Proteomes" id="UP000322214"/>
    </source>
</evidence>
<organism evidence="1 2">
    <name type="scientific">Mariniblastus fucicola</name>
    <dbReference type="NCBI Taxonomy" id="980251"/>
    <lineage>
        <taxon>Bacteria</taxon>
        <taxon>Pseudomonadati</taxon>
        <taxon>Planctomycetota</taxon>
        <taxon>Planctomycetia</taxon>
        <taxon>Pirellulales</taxon>
        <taxon>Pirellulaceae</taxon>
        <taxon>Mariniblastus</taxon>
    </lineage>
</organism>
<accession>A0A5B9P8I2</accession>
<reference evidence="1 2" key="1">
    <citation type="submission" date="2019-08" db="EMBL/GenBank/DDBJ databases">
        <title>Deep-cultivation of Planctomycetes and their phenomic and genomic characterization uncovers novel biology.</title>
        <authorList>
            <person name="Wiegand S."/>
            <person name="Jogler M."/>
            <person name="Boedeker C."/>
            <person name="Pinto D."/>
            <person name="Vollmers J."/>
            <person name="Rivas-Marin E."/>
            <person name="Kohn T."/>
            <person name="Peeters S.H."/>
            <person name="Heuer A."/>
            <person name="Rast P."/>
            <person name="Oberbeckmann S."/>
            <person name="Bunk B."/>
            <person name="Jeske O."/>
            <person name="Meyerdierks A."/>
            <person name="Storesund J.E."/>
            <person name="Kallscheuer N."/>
            <person name="Luecker S."/>
            <person name="Lage O.M."/>
            <person name="Pohl T."/>
            <person name="Merkel B.J."/>
            <person name="Hornburger P."/>
            <person name="Mueller R.-W."/>
            <person name="Bruemmer F."/>
            <person name="Labrenz M."/>
            <person name="Spormann A.M."/>
            <person name="Op den Camp H."/>
            <person name="Overmann J."/>
            <person name="Amann R."/>
            <person name="Jetten M.S.M."/>
            <person name="Mascher T."/>
            <person name="Medema M.H."/>
            <person name="Devos D.P."/>
            <person name="Kaster A.-K."/>
            <person name="Ovreas L."/>
            <person name="Rohde M."/>
            <person name="Galperin M.Y."/>
            <person name="Jogler C."/>
        </authorList>
    </citation>
    <scope>NUCLEOTIDE SEQUENCE [LARGE SCALE GENOMIC DNA]</scope>
    <source>
        <strain evidence="1 2">FC18</strain>
    </source>
</reference>
<dbReference type="KEGG" id="mff:MFFC18_07770"/>